<feature type="transmembrane region" description="Helical" evidence="6">
    <location>
        <begin position="295"/>
        <end position="314"/>
    </location>
</feature>
<gene>
    <name evidence="7" type="primary">ytvI</name>
    <name evidence="7" type="ORF">ACFQRG_11985</name>
</gene>
<dbReference type="NCBIfam" id="TIGR02872">
    <property type="entry name" value="spore_ytvI"/>
    <property type="match status" value="1"/>
</dbReference>
<keyword evidence="3 6" id="KW-0812">Transmembrane</keyword>
<evidence type="ECO:0000256" key="3">
    <source>
        <dbReference type="ARBA" id="ARBA00022692"/>
    </source>
</evidence>
<evidence type="ECO:0000313" key="8">
    <source>
        <dbReference type="Proteomes" id="UP001596505"/>
    </source>
</evidence>
<evidence type="ECO:0000313" key="7">
    <source>
        <dbReference type="EMBL" id="MFC7393675.1"/>
    </source>
</evidence>
<reference evidence="8" key="1">
    <citation type="journal article" date="2019" name="Int. J. Syst. Evol. Microbiol.">
        <title>The Global Catalogue of Microorganisms (GCM) 10K type strain sequencing project: providing services to taxonomists for standard genome sequencing and annotation.</title>
        <authorList>
            <consortium name="The Broad Institute Genomics Platform"/>
            <consortium name="The Broad Institute Genome Sequencing Center for Infectious Disease"/>
            <person name="Wu L."/>
            <person name="Ma J."/>
        </authorList>
    </citation>
    <scope>NUCLEOTIDE SEQUENCE [LARGE SCALE GENOMIC DNA]</scope>
    <source>
        <strain evidence="8">CGMCC 1.16305</strain>
    </source>
</reference>
<comment type="similarity">
    <text evidence="2">Belongs to the autoinducer-2 exporter (AI-2E) (TC 2.A.86) family.</text>
</comment>
<evidence type="ECO:0000256" key="4">
    <source>
        <dbReference type="ARBA" id="ARBA00022989"/>
    </source>
</evidence>
<feature type="transmembrane region" description="Helical" evidence="6">
    <location>
        <begin position="329"/>
        <end position="357"/>
    </location>
</feature>
<dbReference type="InterPro" id="IPR014227">
    <property type="entry name" value="YtvI-like"/>
</dbReference>
<evidence type="ECO:0000256" key="1">
    <source>
        <dbReference type="ARBA" id="ARBA00004141"/>
    </source>
</evidence>
<keyword evidence="5 6" id="KW-0472">Membrane</keyword>
<feature type="transmembrane region" description="Helical" evidence="6">
    <location>
        <begin position="263"/>
        <end position="288"/>
    </location>
</feature>
<keyword evidence="8" id="KW-1185">Reference proteome</keyword>
<dbReference type="EMBL" id="JBHTCO010000014">
    <property type="protein sequence ID" value="MFC7393675.1"/>
    <property type="molecule type" value="Genomic_DNA"/>
</dbReference>
<dbReference type="RefSeq" id="WP_380966204.1">
    <property type="nucleotide sequence ID" value="NZ_JBHTCO010000014.1"/>
</dbReference>
<protein>
    <submittedName>
        <fullName evidence="7">Sporulation integral membrane protein YtvI</fullName>
    </submittedName>
</protein>
<evidence type="ECO:0000256" key="2">
    <source>
        <dbReference type="ARBA" id="ARBA00009773"/>
    </source>
</evidence>
<feature type="transmembrane region" description="Helical" evidence="6">
    <location>
        <begin position="175"/>
        <end position="196"/>
    </location>
</feature>
<accession>A0ABW2Q0Z2</accession>
<dbReference type="Pfam" id="PF01594">
    <property type="entry name" value="AI-2E_transport"/>
    <property type="match status" value="1"/>
</dbReference>
<comment type="subcellular location">
    <subcellularLocation>
        <location evidence="1">Membrane</location>
        <topology evidence="1">Multi-pass membrane protein</topology>
    </subcellularLocation>
</comment>
<feature type="transmembrane region" description="Helical" evidence="6">
    <location>
        <begin position="238"/>
        <end position="257"/>
    </location>
</feature>
<dbReference type="PANTHER" id="PTHR21716:SF68">
    <property type="entry name" value="TRANSPORT PROTEIN YTVI-RELATED"/>
    <property type="match status" value="1"/>
</dbReference>
<dbReference type="PANTHER" id="PTHR21716">
    <property type="entry name" value="TRANSMEMBRANE PROTEIN"/>
    <property type="match status" value="1"/>
</dbReference>
<feature type="transmembrane region" description="Helical" evidence="6">
    <location>
        <begin position="69"/>
        <end position="92"/>
    </location>
</feature>
<keyword evidence="4 6" id="KW-1133">Transmembrane helix</keyword>
<proteinExistence type="inferred from homology"/>
<evidence type="ECO:0000256" key="5">
    <source>
        <dbReference type="ARBA" id="ARBA00023136"/>
    </source>
</evidence>
<dbReference type="InterPro" id="IPR002549">
    <property type="entry name" value="AI-2E-like"/>
</dbReference>
<name>A0ABW2Q0Z2_9BACL</name>
<evidence type="ECO:0000256" key="6">
    <source>
        <dbReference type="SAM" id="Phobius"/>
    </source>
</evidence>
<feature type="transmembrane region" description="Helical" evidence="6">
    <location>
        <begin position="39"/>
        <end position="57"/>
    </location>
</feature>
<organism evidence="7 8">
    <name type="scientific">Scopulibacillus cellulosilyticus</name>
    <dbReference type="NCBI Taxonomy" id="2665665"/>
    <lineage>
        <taxon>Bacteria</taxon>
        <taxon>Bacillati</taxon>
        <taxon>Bacillota</taxon>
        <taxon>Bacilli</taxon>
        <taxon>Bacillales</taxon>
        <taxon>Sporolactobacillaceae</taxon>
        <taxon>Scopulibacillus</taxon>
    </lineage>
</organism>
<dbReference type="Proteomes" id="UP001596505">
    <property type="component" value="Unassembled WGS sequence"/>
</dbReference>
<feature type="transmembrane region" description="Helical" evidence="6">
    <location>
        <begin position="12"/>
        <end position="33"/>
    </location>
</feature>
<comment type="caution">
    <text evidence="7">The sequence shown here is derived from an EMBL/GenBank/DDBJ whole genome shotgun (WGS) entry which is preliminary data.</text>
</comment>
<sequence>MNPQYSNSVLRYIYILCRLTLVAFIIVLIGLFFYYAGEFVYPFIIAIIISFFFNPLVNICEKKIKLSRWAAAFIAIILIYGVFTGLIFLFVFEMINGLTYLTYVVPDHAEKLVQFIQKFLFSKIIPLWEHITHLFNRLNQSQQQSIQNNIDDIGKKAGNILAEFGTSLIQWLSNLIVSLPKIIIASIFILLGAFFITKDRYKIGKFVKLKIPSKAVHYFKSVYDDLRKAFMGLIRAKLIFISITGVIVFVGLFILNIDHAFTISVLSAFIDLMPYLGTGFLFVPWIIYEFFAGDYFLTIGLSVLYAIIAIQRPFIEPKIRCSSNNLDPLLTLIAIFIGFKLIGFLGLVLGPVTLVILNSLAQANVYQGVWNFIIGHHPVKK</sequence>